<gene>
    <name evidence="6" type="primary">nxph2b</name>
</gene>
<keyword evidence="7" id="KW-1185">Reference proteome</keyword>
<accession>A0A4W4G104</accession>
<keyword evidence="3" id="KW-0964">Secreted</keyword>
<evidence type="ECO:0000256" key="2">
    <source>
        <dbReference type="ARBA" id="ARBA00008118"/>
    </source>
</evidence>
<reference evidence="6" key="5">
    <citation type="submission" date="2025-09" db="UniProtKB">
        <authorList>
            <consortium name="Ensembl"/>
        </authorList>
    </citation>
    <scope>IDENTIFICATION</scope>
</reference>
<dbReference type="PANTHER" id="PTHR17103">
    <property type="entry name" value="NEUREXOPHILIN"/>
    <property type="match status" value="1"/>
</dbReference>
<reference evidence="6" key="4">
    <citation type="submission" date="2025-08" db="UniProtKB">
        <authorList>
            <consortium name="Ensembl"/>
        </authorList>
    </citation>
    <scope>IDENTIFICATION</scope>
</reference>
<dbReference type="Pfam" id="PF06312">
    <property type="entry name" value="Neurexophilin"/>
    <property type="match status" value="1"/>
</dbReference>
<proteinExistence type="inferred from homology"/>
<evidence type="ECO:0008006" key="8">
    <source>
        <dbReference type="Google" id="ProtNLM"/>
    </source>
</evidence>
<feature type="signal peptide" evidence="5">
    <location>
        <begin position="1"/>
        <end position="19"/>
    </location>
</feature>
<dbReference type="InterPro" id="IPR010450">
    <property type="entry name" value="Nxph"/>
</dbReference>
<sequence length="251" mass="28483">MTNRHSAMLVLCLHMVVYGTEPRAAWGPLGWREGDENSNGPQHGPRPHSAKLPRLFAAPHLAVQDTWAWLTNRTGGEEALARVKRRPIVKTGKFKKMFGWGDFHSNIKTLKFNLQITGKIVDHGNGSFSVYFRHNSTGLGNVSVSLVPPSKMVNFGVTQQEVLEIPKDGKTFSCEVEYEKTDRSKRTSFCNHGSNKVCFQEQTQSHVSWLCYKPFKVICIYIDFFSADYKLVQKVCPDYNYHSDMPYTSMG</sequence>
<dbReference type="GO" id="GO:0005576">
    <property type="term" value="C:extracellular region"/>
    <property type="evidence" value="ECO:0007669"/>
    <property type="project" value="UniProtKB-SubCell"/>
</dbReference>
<dbReference type="CTD" id="797297"/>
<evidence type="ECO:0000256" key="4">
    <source>
        <dbReference type="SAM" id="MobiDB-lite"/>
    </source>
</evidence>
<dbReference type="GeneID" id="113582518"/>
<dbReference type="InterPro" id="IPR026845">
    <property type="entry name" value="NXPH/NXPE"/>
</dbReference>
<feature type="region of interest" description="Disordered" evidence="4">
    <location>
        <begin position="29"/>
        <end position="51"/>
    </location>
</feature>
<dbReference type="Proteomes" id="UP000314983">
    <property type="component" value="Chromosome 26"/>
</dbReference>
<evidence type="ECO:0000313" key="6">
    <source>
        <dbReference type="Ensembl" id="ENSEEEP00000029784.1"/>
    </source>
</evidence>
<organism evidence="6 7">
    <name type="scientific">Electrophorus electricus</name>
    <name type="common">Electric eel</name>
    <name type="synonym">Gymnotus electricus</name>
    <dbReference type="NCBI Taxonomy" id="8005"/>
    <lineage>
        <taxon>Eukaryota</taxon>
        <taxon>Metazoa</taxon>
        <taxon>Chordata</taxon>
        <taxon>Craniata</taxon>
        <taxon>Vertebrata</taxon>
        <taxon>Euteleostomi</taxon>
        <taxon>Actinopterygii</taxon>
        <taxon>Neopterygii</taxon>
        <taxon>Teleostei</taxon>
        <taxon>Ostariophysi</taxon>
        <taxon>Gymnotiformes</taxon>
        <taxon>Gymnotoidei</taxon>
        <taxon>Gymnotidae</taxon>
        <taxon>Electrophorus</taxon>
    </lineage>
</organism>
<keyword evidence="5" id="KW-0732">Signal</keyword>
<dbReference type="KEGG" id="eee:113582518"/>
<protein>
    <recommendedName>
        <fullName evidence="8">Neurexophilin</fullName>
    </recommendedName>
</protein>
<dbReference type="RefSeq" id="XP_026874109.1">
    <property type="nucleotide sequence ID" value="XM_027018308.2"/>
</dbReference>
<feature type="chain" id="PRO_5021264458" description="Neurexophilin" evidence="5">
    <location>
        <begin position="20"/>
        <end position="251"/>
    </location>
</feature>
<dbReference type="OrthoDB" id="9887748at2759"/>
<comment type="subcellular location">
    <subcellularLocation>
        <location evidence="1">Secreted</location>
    </subcellularLocation>
</comment>
<dbReference type="GeneTree" id="ENSGT00950000182883"/>
<evidence type="ECO:0000256" key="1">
    <source>
        <dbReference type="ARBA" id="ARBA00004613"/>
    </source>
</evidence>
<reference evidence="7" key="2">
    <citation type="journal article" date="2017" name="Sci. Adv.">
        <title>A tail of two voltages: Proteomic comparison of the three electric organs of the electric eel.</title>
        <authorList>
            <person name="Traeger L.L."/>
            <person name="Sabat G."/>
            <person name="Barrett-Wilt G.A."/>
            <person name="Wells G.B."/>
            <person name="Sussman M.R."/>
        </authorList>
    </citation>
    <scope>NUCLEOTIDE SEQUENCE [LARGE SCALE GENOMIC DNA]</scope>
</reference>
<name>A0A4W4G104_ELEEL</name>
<dbReference type="AlphaFoldDB" id="A0A4W4G104"/>
<dbReference type="Ensembl" id="ENSEEET00000030130.2">
    <property type="protein sequence ID" value="ENSEEEP00000029784.1"/>
    <property type="gene ID" value="ENSEEEG00000014268.2"/>
</dbReference>
<evidence type="ECO:0000313" key="7">
    <source>
        <dbReference type="Proteomes" id="UP000314983"/>
    </source>
</evidence>
<evidence type="ECO:0000256" key="5">
    <source>
        <dbReference type="SAM" id="SignalP"/>
    </source>
</evidence>
<dbReference type="STRING" id="8005.ENSEEEP00000029784"/>
<reference evidence="6" key="3">
    <citation type="submission" date="2020-05" db="EMBL/GenBank/DDBJ databases">
        <title>Electrophorus electricus (electric eel) genome, fEleEle1, primary haplotype.</title>
        <authorList>
            <person name="Myers G."/>
            <person name="Meyer A."/>
            <person name="Fedrigo O."/>
            <person name="Formenti G."/>
            <person name="Rhie A."/>
            <person name="Tracey A."/>
            <person name="Sims Y."/>
            <person name="Jarvis E.D."/>
        </authorList>
    </citation>
    <scope>NUCLEOTIDE SEQUENCE [LARGE SCALE GENOMIC DNA]</scope>
</reference>
<dbReference type="PANTHER" id="PTHR17103:SF11">
    <property type="entry name" value="NEUREXOPHILIN-2"/>
    <property type="match status" value="1"/>
</dbReference>
<reference evidence="7" key="1">
    <citation type="journal article" date="2014" name="Science">
        <title>Nonhuman genetics. Genomic basis for the convergent evolution of electric organs.</title>
        <authorList>
            <person name="Gallant J.R."/>
            <person name="Traeger L.L."/>
            <person name="Volkening J.D."/>
            <person name="Moffett H."/>
            <person name="Chen P.H."/>
            <person name="Novina C.D."/>
            <person name="Phillips G.N.Jr."/>
            <person name="Anand R."/>
            <person name="Wells G.B."/>
            <person name="Pinch M."/>
            <person name="Guth R."/>
            <person name="Unguez G.A."/>
            <person name="Albert J.S."/>
            <person name="Zakon H.H."/>
            <person name="Samanta M.P."/>
            <person name="Sussman M.R."/>
        </authorList>
    </citation>
    <scope>NUCLEOTIDE SEQUENCE [LARGE SCALE GENOMIC DNA]</scope>
</reference>
<evidence type="ECO:0000256" key="3">
    <source>
        <dbReference type="ARBA" id="ARBA00022525"/>
    </source>
</evidence>
<dbReference type="GO" id="GO:0005102">
    <property type="term" value="F:signaling receptor binding"/>
    <property type="evidence" value="ECO:0007669"/>
    <property type="project" value="TreeGrafter"/>
</dbReference>
<comment type="similarity">
    <text evidence="2">Belongs to the neurexophilin family.</text>
</comment>